<evidence type="ECO:0000313" key="4">
    <source>
        <dbReference type="Proteomes" id="UP000064189"/>
    </source>
</evidence>
<evidence type="ECO:0000259" key="1">
    <source>
        <dbReference type="Pfam" id="PF07238"/>
    </source>
</evidence>
<organism evidence="3 4">
    <name type="scientific">Peribacillus simplex</name>
    <dbReference type="NCBI Taxonomy" id="1478"/>
    <lineage>
        <taxon>Bacteria</taxon>
        <taxon>Bacillati</taxon>
        <taxon>Bacillota</taxon>
        <taxon>Bacilli</taxon>
        <taxon>Bacillales</taxon>
        <taxon>Bacillaceae</taxon>
        <taxon>Peribacillus</taxon>
    </lineage>
</organism>
<dbReference type="SUPFAM" id="SSF141371">
    <property type="entry name" value="PilZ domain-like"/>
    <property type="match status" value="1"/>
</dbReference>
<evidence type="ECO:0000259" key="2">
    <source>
        <dbReference type="Pfam" id="PF12945"/>
    </source>
</evidence>
<name>A0A109MSK8_9BACI</name>
<keyword evidence="4" id="KW-1185">Reference proteome</keyword>
<dbReference type="InterPro" id="IPR009875">
    <property type="entry name" value="PilZ_domain"/>
</dbReference>
<feature type="domain" description="Type III secretion system flagellar brake protein YcgR PilZN" evidence="2">
    <location>
        <begin position="3"/>
        <end position="89"/>
    </location>
</feature>
<dbReference type="Pfam" id="PF12945">
    <property type="entry name" value="PilZNR"/>
    <property type="match status" value="1"/>
</dbReference>
<dbReference type="InterPro" id="IPR009926">
    <property type="entry name" value="T3SS_YcgR_PilZN"/>
</dbReference>
<comment type="caution">
    <text evidence="3">The sequence shown here is derived from an EMBL/GenBank/DDBJ whole genome shotgun (WGS) entry which is preliminary data.</text>
</comment>
<dbReference type="Pfam" id="PF07238">
    <property type="entry name" value="PilZ"/>
    <property type="match status" value="1"/>
</dbReference>
<gene>
    <name evidence="3" type="ORF">AS888_02195</name>
</gene>
<evidence type="ECO:0000313" key="3">
    <source>
        <dbReference type="EMBL" id="KWW11365.1"/>
    </source>
</evidence>
<proteinExistence type="predicted"/>
<dbReference type="Gene3D" id="2.40.10.220">
    <property type="entry name" value="predicted glycosyltransferase like domains"/>
    <property type="match status" value="1"/>
</dbReference>
<protein>
    <submittedName>
        <fullName evidence="3">Pilus assembly protein PilZ</fullName>
    </submittedName>
</protein>
<dbReference type="EMBL" id="LNNH01000055">
    <property type="protein sequence ID" value="KWW11365.1"/>
    <property type="molecule type" value="Genomic_DNA"/>
</dbReference>
<reference evidence="3 4" key="1">
    <citation type="submission" date="2015-11" db="EMBL/GenBank/DDBJ databases">
        <title>Genome Sequence of Bacillus simplex strain VanAntwerpen2.</title>
        <authorList>
            <person name="Couger M.B."/>
        </authorList>
    </citation>
    <scope>NUCLEOTIDE SEQUENCE [LARGE SCALE GENOMIC DNA]</scope>
    <source>
        <strain evidence="3 4">VanAntwerpen02</strain>
    </source>
</reference>
<sequence length="219" mass="25056">MIKIGDILMLEQKYSAQKEKFKCMVVEMEPGFVYIDFPIHLETGKIAFLMDGTQLNVTFTSEEQAVYVFDSEVLGKVKGRIPMIQLSLPHLDTFVKIQRRQYVRLDVTLDAALHPEHAEFTPFRALTEDISAGGASIRLLKGATIQSASQIYLWLALTLKSGEIHYLRLKSKVIRVTEKDFGNMLLHVQFVEPSKNDVQTLMRFIFEKQVDLKKKGLYA</sequence>
<feature type="domain" description="PilZ" evidence="1">
    <location>
        <begin position="98"/>
        <end position="207"/>
    </location>
</feature>
<accession>A0A109MSK8</accession>
<dbReference type="AlphaFoldDB" id="A0A109MSK8"/>
<dbReference type="RefSeq" id="WP_061144305.1">
    <property type="nucleotide sequence ID" value="NZ_LNNH01000055.1"/>
</dbReference>
<dbReference type="Proteomes" id="UP000064189">
    <property type="component" value="Unassembled WGS sequence"/>
</dbReference>
<dbReference type="GO" id="GO:0035438">
    <property type="term" value="F:cyclic-di-GMP binding"/>
    <property type="evidence" value="ECO:0007669"/>
    <property type="project" value="InterPro"/>
</dbReference>